<accession>A0A370X6X6</accession>
<feature type="transmembrane region" description="Helical" evidence="5">
    <location>
        <begin position="40"/>
        <end position="59"/>
    </location>
</feature>
<evidence type="ECO:0000256" key="3">
    <source>
        <dbReference type="ARBA" id="ARBA00022989"/>
    </source>
</evidence>
<feature type="transmembrane region" description="Helical" evidence="5">
    <location>
        <begin position="71"/>
        <end position="91"/>
    </location>
</feature>
<dbReference type="GO" id="GO:0016020">
    <property type="term" value="C:membrane"/>
    <property type="evidence" value="ECO:0007669"/>
    <property type="project" value="UniProtKB-SubCell"/>
</dbReference>
<dbReference type="Pfam" id="PF07298">
    <property type="entry name" value="NnrU"/>
    <property type="match status" value="1"/>
</dbReference>
<feature type="domain" description="NnrU" evidence="6">
    <location>
        <begin position="3"/>
        <end position="190"/>
    </location>
</feature>
<keyword evidence="2 5" id="KW-0812">Transmembrane</keyword>
<evidence type="ECO:0000256" key="5">
    <source>
        <dbReference type="SAM" id="Phobius"/>
    </source>
</evidence>
<dbReference type="Proteomes" id="UP000255334">
    <property type="component" value="Unassembled WGS sequence"/>
</dbReference>
<evidence type="ECO:0000256" key="4">
    <source>
        <dbReference type="ARBA" id="ARBA00023136"/>
    </source>
</evidence>
<reference evidence="7 8" key="1">
    <citation type="submission" date="2018-07" db="EMBL/GenBank/DDBJ databases">
        <title>Dyella monticola sp. nov. and Dyella psychrodurans sp. nov. isolated from monsoon evergreen broad-leaved forest soil of Dinghu Mountain, China.</title>
        <authorList>
            <person name="Gao Z."/>
            <person name="Qiu L."/>
        </authorList>
    </citation>
    <scope>NUCLEOTIDE SEQUENCE [LARGE SCALE GENOMIC DNA]</scope>
    <source>
        <strain evidence="7 8">4MSK11</strain>
    </source>
</reference>
<organism evidence="7 8">
    <name type="scientific">Dyella psychrodurans</name>
    <dbReference type="NCBI Taxonomy" id="1927960"/>
    <lineage>
        <taxon>Bacteria</taxon>
        <taxon>Pseudomonadati</taxon>
        <taxon>Pseudomonadota</taxon>
        <taxon>Gammaproteobacteria</taxon>
        <taxon>Lysobacterales</taxon>
        <taxon>Rhodanobacteraceae</taxon>
        <taxon>Dyella</taxon>
    </lineage>
</organism>
<gene>
    <name evidence="7" type="ORF">DWU99_09195</name>
</gene>
<evidence type="ECO:0000313" key="7">
    <source>
        <dbReference type="EMBL" id="RDS83955.1"/>
    </source>
</evidence>
<evidence type="ECO:0000256" key="2">
    <source>
        <dbReference type="ARBA" id="ARBA00022692"/>
    </source>
</evidence>
<dbReference type="InterPro" id="IPR009915">
    <property type="entry name" value="NnrU_dom"/>
</dbReference>
<dbReference type="EMBL" id="QRBF01000003">
    <property type="protein sequence ID" value="RDS83955.1"/>
    <property type="molecule type" value="Genomic_DNA"/>
</dbReference>
<evidence type="ECO:0000256" key="1">
    <source>
        <dbReference type="ARBA" id="ARBA00004141"/>
    </source>
</evidence>
<keyword evidence="8" id="KW-1185">Reference proteome</keyword>
<keyword evidence="3 5" id="KW-1133">Transmembrane helix</keyword>
<dbReference type="AlphaFoldDB" id="A0A370X6X6"/>
<dbReference type="RefSeq" id="WP_115477757.1">
    <property type="nucleotide sequence ID" value="NZ_QRBF01000003.1"/>
</dbReference>
<dbReference type="OrthoDB" id="5293641at2"/>
<evidence type="ECO:0000313" key="8">
    <source>
        <dbReference type="Proteomes" id="UP000255334"/>
    </source>
</evidence>
<feature type="transmembrane region" description="Helical" evidence="5">
    <location>
        <begin position="164"/>
        <end position="188"/>
    </location>
</feature>
<name>A0A370X6X6_9GAMM</name>
<keyword evidence="4 5" id="KW-0472">Membrane</keyword>
<comment type="subcellular location">
    <subcellularLocation>
        <location evidence="1">Membrane</location>
        <topology evidence="1">Multi-pass membrane protein</topology>
    </subcellularLocation>
</comment>
<evidence type="ECO:0000259" key="6">
    <source>
        <dbReference type="Pfam" id="PF07298"/>
    </source>
</evidence>
<sequence length="192" mass="21644">MLVLVLGLILFLGIHSVRIFANDWRTRQIERIGLNRWKGIHSAFAIVGLLLIIWGFGLARQHPVLLYIPPLWLRHLNGLFVLISFVFFAAARVPNNHLKAKFGHPQTLAVKIWSFGHLLATGMLHDVVLFLPFLVWSVALYMVSRARDRRAGAVYPPGTVKGDVMIVVIGVVIWALFAFWLHTLLIGVNPMA</sequence>
<comment type="caution">
    <text evidence="7">The sequence shown here is derived from an EMBL/GenBank/DDBJ whole genome shotgun (WGS) entry which is preliminary data.</text>
</comment>
<protein>
    <submittedName>
        <fullName evidence="7">NnrU family protein</fullName>
    </submittedName>
</protein>
<proteinExistence type="predicted"/>
<feature type="transmembrane region" description="Helical" evidence="5">
    <location>
        <begin position="123"/>
        <end position="143"/>
    </location>
</feature>